<name>G7JKM3_MEDTR</name>
<gene>
    <name evidence="2" type="ordered locus">MTR_4g014200</name>
</gene>
<accession>G7JKM3</accession>
<evidence type="ECO:0000313" key="3">
    <source>
        <dbReference type="EnsemblPlants" id="AES86729"/>
    </source>
</evidence>
<keyword evidence="4" id="KW-1185">Reference proteome</keyword>
<dbReference type="Gene3D" id="3.40.50.10140">
    <property type="entry name" value="Toll/interleukin-1 receptor homology (TIR) domain"/>
    <property type="match status" value="1"/>
</dbReference>
<dbReference type="InterPro" id="IPR035897">
    <property type="entry name" value="Toll_tir_struct_dom_sf"/>
</dbReference>
<feature type="domain" description="TIR" evidence="1">
    <location>
        <begin position="12"/>
        <end position="66"/>
    </location>
</feature>
<organism evidence="2 4">
    <name type="scientific">Medicago truncatula</name>
    <name type="common">Barrel medic</name>
    <name type="synonym">Medicago tribuloides</name>
    <dbReference type="NCBI Taxonomy" id="3880"/>
    <lineage>
        <taxon>Eukaryota</taxon>
        <taxon>Viridiplantae</taxon>
        <taxon>Streptophyta</taxon>
        <taxon>Embryophyta</taxon>
        <taxon>Tracheophyta</taxon>
        <taxon>Spermatophyta</taxon>
        <taxon>Magnoliopsida</taxon>
        <taxon>eudicotyledons</taxon>
        <taxon>Gunneridae</taxon>
        <taxon>Pentapetalae</taxon>
        <taxon>rosids</taxon>
        <taxon>fabids</taxon>
        <taxon>Fabales</taxon>
        <taxon>Fabaceae</taxon>
        <taxon>Papilionoideae</taxon>
        <taxon>50 kb inversion clade</taxon>
        <taxon>NPAAA clade</taxon>
        <taxon>Hologalegina</taxon>
        <taxon>IRL clade</taxon>
        <taxon>Trifolieae</taxon>
        <taxon>Medicago</taxon>
    </lineage>
</organism>
<dbReference type="PaxDb" id="3880-AES86729"/>
<dbReference type="EnsemblPlants" id="AES86729">
    <property type="protein sequence ID" value="AES86729"/>
    <property type="gene ID" value="MTR_4g014200"/>
</dbReference>
<dbReference type="EMBL" id="CM001220">
    <property type="protein sequence ID" value="AES86729.1"/>
    <property type="molecule type" value="Genomic_DNA"/>
</dbReference>
<dbReference type="InterPro" id="IPR000157">
    <property type="entry name" value="TIR_dom"/>
</dbReference>
<evidence type="ECO:0000259" key="1">
    <source>
        <dbReference type="Pfam" id="PF01582"/>
    </source>
</evidence>
<dbReference type="AlphaFoldDB" id="G7JKM3"/>
<dbReference type="HOGENOM" id="CLU_2561758_0_0_1"/>
<evidence type="ECO:0000313" key="2">
    <source>
        <dbReference type="EMBL" id="AES86729.1"/>
    </source>
</evidence>
<evidence type="ECO:0000313" key="4">
    <source>
        <dbReference type="Proteomes" id="UP000002051"/>
    </source>
</evidence>
<dbReference type="GO" id="GO:0007165">
    <property type="term" value="P:signal transduction"/>
    <property type="evidence" value="ECO:0007669"/>
    <property type="project" value="InterPro"/>
</dbReference>
<proteinExistence type="predicted"/>
<reference evidence="2 4" key="2">
    <citation type="journal article" date="2014" name="BMC Genomics">
        <title>An improved genome release (version Mt4.0) for the model legume Medicago truncatula.</title>
        <authorList>
            <person name="Tang H."/>
            <person name="Krishnakumar V."/>
            <person name="Bidwell S."/>
            <person name="Rosen B."/>
            <person name="Chan A."/>
            <person name="Zhou S."/>
            <person name="Gentzbittel L."/>
            <person name="Childs K.L."/>
            <person name="Yandell M."/>
            <person name="Gundlach H."/>
            <person name="Mayer K.F."/>
            <person name="Schwartz D.C."/>
            <person name="Town C.D."/>
        </authorList>
    </citation>
    <scope>GENOME REANNOTATION</scope>
    <source>
        <strain evidence="3 4">cv. Jemalong A17</strain>
    </source>
</reference>
<dbReference type="Proteomes" id="UP000002051">
    <property type="component" value="Chromosome 4"/>
</dbReference>
<sequence length="82" mass="9511">MSHFLLLAPSNKYEVDPADVRYQMKGYENAFVEYQRMYSSTKVHIWRHAFKKSANLSGIKSSDFRGLKQFKAYGCICQHLGS</sequence>
<reference evidence="2 4" key="1">
    <citation type="journal article" date="2011" name="Nature">
        <title>The Medicago genome provides insight into the evolution of rhizobial symbioses.</title>
        <authorList>
            <person name="Young N.D."/>
            <person name="Debelle F."/>
            <person name="Oldroyd G.E."/>
            <person name="Geurts R."/>
            <person name="Cannon S.B."/>
            <person name="Udvardi M.K."/>
            <person name="Benedito V.A."/>
            <person name="Mayer K.F."/>
            <person name="Gouzy J."/>
            <person name="Schoof H."/>
            <person name="Van de Peer Y."/>
            <person name="Proost S."/>
            <person name="Cook D.R."/>
            <person name="Meyers B.C."/>
            <person name="Spannagl M."/>
            <person name="Cheung F."/>
            <person name="De Mita S."/>
            <person name="Krishnakumar V."/>
            <person name="Gundlach H."/>
            <person name="Zhou S."/>
            <person name="Mudge J."/>
            <person name="Bharti A.K."/>
            <person name="Murray J.D."/>
            <person name="Naoumkina M.A."/>
            <person name="Rosen B."/>
            <person name="Silverstein K.A."/>
            <person name="Tang H."/>
            <person name="Rombauts S."/>
            <person name="Zhao P.X."/>
            <person name="Zhou P."/>
            <person name="Barbe V."/>
            <person name="Bardou P."/>
            <person name="Bechner M."/>
            <person name="Bellec A."/>
            <person name="Berger A."/>
            <person name="Berges H."/>
            <person name="Bidwell S."/>
            <person name="Bisseling T."/>
            <person name="Choisne N."/>
            <person name="Couloux A."/>
            <person name="Denny R."/>
            <person name="Deshpande S."/>
            <person name="Dai X."/>
            <person name="Doyle J.J."/>
            <person name="Dudez A.M."/>
            <person name="Farmer A.D."/>
            <person name="Fouteau S."/>
            <person name="Franken C."/>
            <person name="Gibelin C."/>
            <person name="Gish J."/>
            <person name="Goldstein S."/>
            <person name="Gonzalez A.J."/>
            <person name="Green P.J."/>
            <person name="Hallab A."/>
            <person name="Hartog M."/>
            <person name="Hua A."/>
            <person name="Humphray S.J."/>
            <person name="Jeong D.H."/>
            <person name="Jing Y."/>
            <person name="Jocker A."/>
            <person name="Kenton S.M."/>
            <person name="Kim D.J."/>
            <person name="Klee K."/>
            <person name="Lai H."/>
            <person name="Lang C."/>
            <person name="Lin S."/>
            <person name="Macmil S.L."/>
            <person name="Magdelenat G."/>
            <person name="Matthews L."/>
            <person name="McCorrison J."/>
            <person name="Monaghan E.L."/>
            <person name="Mun J.H."/>
            <person name="Najar F.Z."/>
            <person name="Nicholson C."/>
            <person name="Noirot C."/>
            <person name="O'Bleness M."/>
            <person name="Paule C.R."/>
            <person name="Poulain J."/>
            <person name="Prion F."/>
            <person name="Qin B."/>
            <person name="Qu C."/>
            <person name="Retzel E.F."/>
            <person name="Riddle C."/>
            <person name="Sallet E."/>
            <person name="Samain S."/>
            <person name="Samson N."/>
            <person name="Sanders I."/>
            <person name="Saurat O."/>
            <person name="Scarpelli C."/>
            <person name="Schiex T."/>
            <person name="Segurens B."/>
            <person name="Severin A.J."/>
            <person name="Sherrier D.J."/>
            <person name="Shi R."/>
            <person name="Sims S."/>
            <person name="Singer S.R."/>
            <person name="Sinharoy S."/>
            <person name="Sterck L."/>
            <person name="Viollet A."/>
            <person name="Wang B.B."/>
            <person name="Wang K."/>
            <person name="Wang M."/>
            <person name="Wang X."/>
            <person name="Warfsmann J."/>
            <person name="Weissenbach J."/>
            <person name="White D.D."/>
            <person name="White J.D."/>
            <person name="Wiley G.B."/>
            <person name="Wincker P."/>
            <person name="Xing Y."/>
            <person name="Yang L."/>
            <person name="Yao Z."/>
            <person name="Ying F."/>
            <person name="Zhai J."/>
            <person name="Zhou L."/>
            <person name="Zuber A."/>
            <person name="Denarie J."/>
            <person name="Dixon R.A."/>
            <person name="May G.D."/>
            <person name="Schwartz D.C."/>
            <person name="Rogers J."/>
            <person name="Quetier F."/>
            <person name="Town C.D."/>
            <person name="Roe B.A."/>
        </authorList>
    </citation>
    <scope>NUCLEOTIDE SEQUENCE [LARGE SCALE GENOMIC DNA]</scope>
    <source>
        <strain evidence="2">A17</strain>
        <strain evidence="3 4">cv. Jemalong A17</strain>
    </source>
</reference>
<dbReference type="Pfam" id="PF01582">
    <property type="entry name" value="TIR"/>
    <property type="match status" value="1"/>
</dbReference>
<protein>
    <recommendedName>
        <fullName evidence="1">TIR domain-containing protein</fullName>
    </recommendedName>
</protein>
<reference evidence="3" key="3">
    <citation type="submission" date="2015-04" db="UniProtKB">
        <authorList>
            <consortium name="EnsemblPlants"/>
        </authorList>
    </citation>
    <scope>IDENTIFICATION</scope>
    <source>
        <strain evidence="3">cv. Jemalong A17</strain>
    </source>
</reference>